<evidence type="ECO:0000256" key="1">
    <source>
        <dbReference type="ARBA" id="ARBA00022801"/>
    </source>
</evidence>
<evidence type="ECO:0000313" key="4">
    <source>
        <dbReference type="Proteomes" id="UP001221142"/>
    </source>
</evidence>
<accession>A0AAD7F9J4</accession>
<name>A0AAD7F9J4_9AGAR</name>
<feature type="region of interest" description="Disordered" evidence="2">
    <location>
        <begin position="320"/>
        <end position="361"/>
    </location>
</feature>
<dbReference type="GO" id="GO:0016791">
    <property type="term" value="F:phosphatase activity"/>
    <property type="evidence" value="ECO:0007669"/>
    <property type="project" value="UniProtKB-ARBA"/>
</dbReference>
<dbReference type="InterPro" id="IPR036412">
    <property type="entry name" value="HAD-like_sf"/>
</dbReference>
<dbReference type="SUPFAM" id="SSF56784">
    <property type="entry name" value="HAD-like"/>
    <property type="match status" value="1"/>
</dbReference>
<dbReference type="AlphaFoldDB" id="A0AAD7F9J4"/>
<feature type="compositionally biased region" description="Polar residues" evidence="2">
    <location>
        <begin position="261"/>
        <end position="270"/>
    </location>
</feature>
<feature type="compositionally biased region" description="Low complexity" evidence="2">
    <location>
        <begin position="294"/>
        <end position="307"/>
    </location>
</feature>
<dbReference type="InterPro" id="IPR006439">
    <property type="entry name" value="HAD-SF_hydro_IA"/>
</dbReference>
<reference evidence="3" key="1">
    <citation type="submission" date="2023-03" db="EMBL/GenBank/DDBJ databases">
        <title>Massive genome expansion in bonnet fungi (Mycena s.s.) driven by repeated elements and novel gene families across ecological guilds.</title>
        <authorList>
            <consortium name="Lawrence Berkeley National Laboratory"/>
            <person name="Harder C.B."/>
            <person name="Miyauchi S."/>
            <person name="Viragh M."/>
            <person name="Kuo A."/>
            <person name="Thoen E."/>
            <person name="Andreopoulos B."/>
            <person name="Lu D."/>
            <person name="Skrede I."/>
            <person name="Drula E."/>
            <person name="Henrissat B."/>
            <person name="Morin E."/>
            <person name="Kohler A."/>
            <person name="Barry K."/>
            <person name="LaButti K."/>
            <person name="Morin E."/>
            <person name="Salamov A."/>
            <person name="Lipzen A."/>
            <person name="Mereny Z."/>
            <person name="Hegedus B."/>
            <person name="Baldrian P."/>
            <person name="Stursova M."/>
            <person name="Weitz H."/>
            <person name="Taylor A."/>
            <person name="Grigoriev I.V."/>
            <person name="Nagy L.G."/>
            <person name="Martin F."/>
            <person name="Kauserud H."/>
        </authorList>
    </citation>
    <scope>NUCLEOTIDE SEQUENCE</scope>
    <source>
        <strain evidence="3">9284</strain>
    </source>
</reference>
<dbReference type="InterPro" id="IPR023198">
    <property type="entry name" value="PGP-like_dom2"/>
</dbReference>
<dbReference type="Pfam" id="PF00702">
    <property type="entry name" value="Hydrolase"/>
    <property type="match status" value="1"/>
</dbReference>
<feature type="compositionally biased region" description="Basic and acidic residues" evidence="2">
    <location>
        <begin position="320"/>
        <end position="337"/>
    </location>
</feature>
<protein>
    <submittedName>
        <fullName evidence="3">HAD-like domain-containing protein</fullName>
    </submittedName>
</protein>
<comment type="caution">
    <text evidence="3">The sequence shown here is derived from an EMBL/GenBank/DDBJ whole genome shotgun (WGS) entry which is preliminary data.</text>
</comment>
<dbReference type="InterPro" id="IPR051540">
    <property type="entry name" value="S-2-haloacid_dehalogenase"/>
</dbReference>
<feature type="compositionally biased region" description="Basic and acidic residues" evidence="2">
    <location>
        <begin position="271"/>
        <end position="293"/>
    </location>
</feature>
<dbReference type="PANTHER" id="PTHR43316:SF3">
    <property type="entry name" value="HALOACID DEHALOGENASE, TYPE II (AFU_ORTHOLOGUE AFUA_2G07750)-RELATED"/>
    <property type="match status" value="1"/>
</dbReference>
<dbReference type="Gene3D" id="3.40.50.1000">
    <property type="entry name" value="HAD superfamily/HAD-like"/>
    <property type="match status" value="1"/>
</dbReference>
<keyword evidence="4" id="KW-1185">Reference proteome</keyword>
<dbReference type="Gene3D" id="1.10.150.240">
    <property type="entry name" value="Putative phosphatase, domain 2"/>
    <property type="match status" value="1"/>
</dbReference>
<proteinExistence type="predicted"/>
<dbReference type="Proteomes" id="UP001221142">
    <property type="component" value="Unassembled WGS sequence"/>
</dbReference>
<feature type="compositionally biased region" description="Polar residues" evidence="2">
    <location>
        <begin position="339"/>
        <end position="349"/>
    </location>
</feature>
<keyword evidence="1" id="KW-0378">Hydrolase</keyword>
<dbReference type="PANTHER" id="PTHR43316">
    <property type="entry name" value="HYDROLASE, HALOACID DELAHOGENASE-RELATED"/>
    <property type="match status" value="1"/>
</dbReference>
<evidence type="ECO:0000313" key="3">
    <source>
        <dbReference type="EMBL" id="KAJ7606620.1"/>
    </source>
</evidence>
<sequence length="648" mass="71867">MPLDMTAQDSDFKAFKTRLHAQIRTDVEPAVRQAKQDLLEKMKKAHDKDTRERYLKDYNDTILALDQEAMDRFKTEVVKERMRRAIGDTGDVPADRAQSRIGGFVGEYATQSEWNLEGMAQERPTPTLGHNRARSSLGNNSSFLASAMRPGSSTAMYTNGRPTPPPLAKPSHEELLQSTAKDANIDEARIRKFAEEQARLLRAHSPVTPITDSTTRKFQEEQARLQRTRSPEIPRNDAHLKFAEEQARLRRAHSPELARNGQGSSPSQSKFAEEQARLNRAHSPDTTRNDVRSKAAPSPAASADSARLAAFAEQQLRAREEQLEQAEAARKQAEAARNRSGSRLGQNGTAPARGKTPSGTPPVHIPTAKVGRHPIGSPAAQSMFGRFPLNEKDDIKPLYDEDSNLTKVEILFFDLDGTVLDWRGSVAEELRRLGKKYFPNLNGVDWQGFATKWREQYLATIRNLAENGDSLPPQTVYRTTLDQLLNSDDSEYASRWTSTVRNQLTEVWERVHGYPDTKDGLQAMKTLKTVATLSNLPLRTQTQMSRHAGLTWDVCLSGSLLGAFKPSPAAYKEAARSMSLAPSTCAVVSAHLEELRGAAAAGLKTIYVRRSSEDQGVEAEVLSKLEGGDFDLVVDSFEHLAIVLGCDD</sequence>
<dbReference type="InterPro" id="IPR023214">
    <property type="entry name" value="HAD_sf"/>
</dbReference>
<gene>
    <name evidence="3" type="ORF">FB45DRAFT_949492</name>
</gene>
<dbReference type="PRINTS" id="PR00413">
    <property type="entry name" value="HADHALOGNASE"/>
</dbReference>
<organism evidence="3 4">
    <name type="scientific">Roridomyces roridus</name>
    <dbReference type="NCBI Taxonomy" id="1738132"/>
    <lineage>
        <taxon>Eukaryota</taxon>
        <taxon>Fungi</taxon>
        <taxon>Dikarya</taxon>
        <taxon>Basidiomycota</taxon>
        <taxon>Agaricomycotina</taxon>
        <taxon>Agaricomycetes</taxon>
        <taxon>Agaricomycetidae</taxon>
        <taxon>Agaricales</taxon>
        <taxon>Marasmiineae</taxon>
        <taxon>Mycenaceae</taxon>
        <taxon>Roridomyces</taxon>
    </lineage>
</organism>
<evidence type="ECO:0000256" key="2">
    <source>
        <dbReference type="SAM" id="MobiDB-lite"/>
    </source>
</evidence>
<dbReference type="EMBL" id="JARKIF010000055">
    <property type="protein sequence ID" value="KAJ7606620.1"/>
    <property type="molecule type" value="Genomic_DNA"/>
</dbReference>
<feature type="region of interest" description="Disordered" evidence="2">
    <location>
        <begin position="252"/>
        <end position="307"/>
    </location>
</feature>